<reference evidence="2" key="1">
    <citation type="submission" date="2013-09" db="EMBL/GenBank/DDBJ databases">
        <title>Corchorus olitorius genome sequencing.</title>
        <authorList>
            <person name="Alam M."/>
            <person name="Haque M.S."/>
            <person name="Islam M.S."/>
            <person name="Emdad E.M."/>
            <person name="Islam M.M."/>
            <person name="Ahmed B."/>
            <person name="Halim A."/>
            <person name="Hossen Q.M.M."/>
            <person name="Hossain M.Z."/>
            <person name="Ahmed R."/>
            <person name="Khan M.M."/>
            <person name="Islam R."/>
            <person name="Rashid M.M."/>
            <person name="Khan S.A."/>
            <person name="Rahman M.S."/>
            <person name="Alam M."/>
            <person name="Yahiya A.S."/>
            <person name="Khan M.S."/>
            <person name="Azam M.S."/>
            <person name="Haque T."/>
            <person name="Lashkar M.Z.H."/>
            <person name="Akhand A.I."/>
            <person name="Morshed G."/>
            <person name="Roy S."/>
            <person name="Uddin K.S."/>
            <person name="Rabeya T."/>
            <person name="Hossain A.S."/>
            <person name="Chowdhury A."/>
            <person name="Snigdha A.R."/>
            <person name="Mortoza M.S."/>
            <person name="Matin S.A."/>
            <person name="Hoque S.M.E."/>
            <person name="Islam M.K."/>
            <person name="Roy D.K."/>
            <person name="Haider R."/>
            <person name="Moosa M.M."/>
            <person name="Elias S.M."/>
            <person name="Hasan A.M."/>
            <person name="Jahan S."/>
            <person name="Shafiuddin M."/>
            <person name="Mahmood N."/>
            <person name="Shommy N.S."/>
        </authorList>
    </citation>
    <scope>NUCLEOTIDE SEQUENCE [LARGE SCALE GENOMIC DNA]</scope>
    <source>
        <strain evidence="2">cv. O-4</strain>
    </source>
</reference>
<dbReference type="EMBL" id="AWUE01020906">
    <property type="protein sequence ID" value="OMO64611.1"/>
    <property type="molecule type" value="Genomic_DNA"/>
</dbReference>
<name>A0A1R3H2U8_9ROSI</name>
<dbReference type="AlphaFoldDB" id="A0A1R3H2U8"/>
<accession>A0A1R3H2U8</accession>
<evidence type="ECO:0000313" key="1">
    <source>
        <dbReference type="EMBL" id="OMO64611.1"/>
    </source>
</evidence>
<gene>
    <name evidence="1" type="ORF">COLO4_31987</name>
</gene>
<keyword evidence="2" id="KW-1185">Reference proteome</keyword>
<proteinExistence type="predicted"/>
<dbReference type="Proteomes" id="UP000187203">
    <property type="component" value="Unassembled WGS sequence"/>
</dbReference>
<sequence length="110" mass="12108">MKEVRGESDSCGRGLTQVDCGIHFKSRSRPRLLGPRVRCLRWLKAWIEDWSVYARSTSLEEALGGKEPGSGKRRWKGVYLEFSGPIHGQNSLRYGGAATVRFPVSGVGGG</sequence>
<evidence type="ECO:0000313" key="2">
    <source>
        <dbReference type="Proteomes" id="UP000187203"/>
    </source>
</evidence>
<protein>
    <submittedName>
        <fullName evidence="1">Uncharacterized protein</fullName>
    </submittedName>
</protein>
<organism evidence="1 2">
    <name type="scientific">Corchorus olitorius</name>
    <dbReference type="NCBI Taxonomy" id="93759"/>
    <lineage>
        <taxon>Eukaryota</taxon>
        <taxon>Viridiplantae</taxon>
        <taxon>Streptophyta</taxon>
        <taxon>Embryophyta</taxon>
        <taxon>Tracheophyta</taxon>
        <taxon>Spermatophyta</taxon>
        <taxon>Magnoliopsida</taxon>
        <taxon>eudicotyledons</taxon>
        <taxon>Gunneridae</taxon>
        <taxon>Pentapetalae</taxon>
        <taxon>rosids</taxon>
        <taxon>malvids</taxon>
        <taxon>Malvales</taxon>
        <taxon>Malvaceae</taxon>
        <taxon>Grewioideae</taxon>
        <taxon>Apeibeae</taxon>
        <taxon>Corchorus</taxon>
    </lineage>
</organism>
<comment type="caution">
    <text evidence="1">The sequence shown here is derived from an EMBL/GenBank/DDBJ whole genome shotgun (WGS) entry which is preliminary data.</text>
</comment>